<name>A0A9X4XFB6_9FIRM</name>
<feature type="transmembrane region" description="Helical" evidence="1">
    <location>
        <begin position="148"/>
        <end position="173"/>
    </location>
</feature>
<gene>
    <name evidence="2" type="ORF">GMA92_12910</name>
</gene>
<evidence type="ECO:0000256" key="1">
    <source>
        <dbReference type="SAM" id="Phobius"/>
    </source>
</evidence>
<reference evidence="2 3" key="1">
    <citation type="journal article" date="2019" name="Nat. Med.">
        <title>A library of human gut bacterial isolates paired with longitudinal multiomics data enables mechanistic microbiome research.</title>
        <authorList>
            <person name="Poyet M."/>
            <person name="Groussin M."/>
            <person name="Gibbons S.M."/>
            <person name="Avila-Pacheco J."/>
            <person name="Jiang X."/>
            <person name="Kearney S.M."/>
            <person name="Perrotta A.R."/>
            <person name="Berdy B."/>
            <person name="Zhao S."/>
            <person name="Lieberman T.D."/>
            <person name="Swanson P.K."/>
            <person name="Smith M."/>
            <person name="Roesemann S."/>
            <person name="Alexander J.E."/>
            <person name="Rich S.A."/>
            <person name="Livny J."/>
            <person name="Vlamakis H."/>
            <person name="Clish C."/>
            <person name="Bullock K."/>
            <person name="Deik A."/>
            <person name="Scott J."/>
            <person name="Pierce K.A."/>
            <person name="Xavier R.J."/>
            <person name="Alm E.J."/>
        </authorList>
    </citation>
    <scope>NUCLEOTIDE SEQUENCE [LARGE SCALE GENOMIC DNA]</scope>
    <source>
        <strain evidence="2 3">BIOML-A198</strain>
    </source>
</reference>
<dbReference type="Proteomes" id="UP000487649">
    <property type="component" value="Unassembled WGS sequence"/>
</dbReference>
<proteinExistence type="predicted"/>
<protein>
    <submittedName>
        <fullName evidence="2">DUF1700 domain-containing protein</fullName>
    </submittedName>
</protein>
<evidence type="ECO:0000313" key="3">
    <source>
        <dbReference type="Proteomes" id="UP000487649"/>
    </source>
</evidence>
<dbReference type="AlphaFoldDB" id="A0A9X4XFB6"/>
<accession>A0A9X4XFB6</accession>
<dbReference type="EMBL" id="WMQE01000034">
    <property type="protein sequence ID" value="MTK22311.1"/>
    <property type="molecule type" value="Genomic_DNA"/>
</dbReference>
<feature type="transmembrane region" description="Helical" evidence="1">
    <location>
        <begin position="109"/>
        <end position="142"/>
    </location>
</feature>
<sequence>MSHKTNWIEALEKELRLLSEEDRSDIILNYQEQIKAMLNEGKSEDEILQRLGSPKEVAKEVKLALGIEHQENLFEKIEQGANEALNFFADVVSRQDCEGKRMGEKLIYLALWGVFFVVGFGVMGVAFGLTIGGIVLFFVSFLFSQVTWSIFFLLFSLSILIFNSGLALFYGLYRMGRFLIRPF</sequence>
<dbReference type="RefSeq" id="WP_006785239.1">
    <property type="nucleotide sequence ID" value="NZ_CP053187.1"/>
</dbReference>
<dbReference type="Pfam" id="PF22564">
    <property type="entry name" value="HAAS"/>
    <property type="match status" value="1"/>
</dbReference>
<organism evidence="2 3">
    <name type="scientific">Turicibacter sanguinis</name>
    <dbReference type="NCBI Taxonomy" id="154288"/>
    <lineage>
        <taxon>Bacteria</taxon>
        <taxon>Bacillati</taxon>
        <taxon>Bacillota</taxon>
        <taxon>Erysipelotrichia</taxon>
        <taxon>Erysipelotrichales</taxon>
        <taxon>Turicibacteraceae</taxon>
        <taxon>Turicibacter</taxon>
    </lineage>
</organism>
<comment type="caution">
    <text evidence="2">The sequence shown here is derived from an EMBL/GenBank/DDBJ whole genome shotgun (WGS) entry which is preliminary data.</text>
</comment>
<keyword evidence="1" id="KW-0472">Membrane</keyword>
<dbReference type="GeneID" id="60059909"/>
<keyword evidence="1" id="KW-1133">Transmembrane helix</keyword>
<keyword evidence="1" id="KW-0812">Transmembrane</keyword>
<evidence type="ECO:0000313" key="2">
    <source>
        <dbReference type="EMBL" id="MTK22311.1"/>
    </source>
</evidence>